<dbReference type="STRING" id="268474.A0A0V1NA41"/>
<organism evidence="2 3">
    <name type="scientific">Trichinella papuae</name>
    <dbReference type="NCBI Taxonomy" id="268474"/>
    <lineage>
        <taxon>Eukaryota</taxon>
        <taxon>Metazoa</taxon>
        <taxon>Ecdysozoa</taxon>
        <taxon>Nematoda</taxon>
        <taxon>Enoplea</taxon>
        <taxon>Dorylaimia</taxon>
        <taxon>Trichinellida</taxon>
        <taxon>Trichinellidae</taxon>
        <taxon>Trichinella</taxon>
    </lineage>
</organism>
<proteinExistence type="predicted"/>
<protein>
    <recommendedName>
        <fullName evidence="1">HAT C-terminal dimerisation domain-containing protein</fullName>
    </recommendedName>
</protein>
<sequence>MERNCKCMKSVMDFFLKSESNVEMEKNATADLGNESPQQPVRLKFPVTKFAGSDRSFCAAVQEMIENLRNDYGFLQLLSKVNTNDEFLCNKRHRKLSRKLNEFLLYDSVTVGHVVSMELKTSLKQLYYKSGSNFFDLETLKYLGDLSDVNVLAAEAEITTAKIFLQNKFGSEKAHLVEIIAILHGYKEAFPNSYQLVAAALTIGISSATCEANVSTCSRLLSPFRRSVAHARMSHLVIIFFESSILESISNEELLRRFCKAGNHRLQLR</sequence>
<comment type="caution">
    <text evidence="2">The sequence shown here is derived from an EMBL/GenBank/DDBJ whole genome shotgun (WGS) entry which is preliminary data.</text>
</comment>
<dbReference type="InterPro" id="IPR008906">
    <property type="entry name" value="HATC_C_dom"/>
</dbReference>
<dbReference type="Proteomes" id="UP000054843">
    <property type="component" value="Unassembled WGS sequence"/>
</dbReference>
<dbReference type="OrthoDB" id="5986682at2759"/>
<dbReference type="EMBL" id="JYDO01000001">
    <property type="protein sequence ID" value="KRZ80859.1"/>
    <property type="molecule type" value="Genomic_DNA"/>
</dbReference>
<evidence type="ECO:0000313" key="3">
    <source>
        <dbReference type="Proteomes" id="UP000054843"/>
    </source>
</evidence>
<feature type="domain" description="HAT C-terminal dimerisation" evidence="1">
    <location>
        <begin position="176"/>
        <end position="239"/>
    </location>
</feature>
<dbReference type="GO" id="GO:0046983">
    <property type="term" value="F:protein dimerization activity"/>
    <property type="evidence" value="ECO:0007669"/>
    <property type="project" value="InterPro"/>
</dbReference>
<name>A0A0V1NA41_9BILA</name>
<reference evidence="2 3" key="1">
    <citation type="submission" date="2015-01" db="EMBL/GenBank/DDBJ databases">
        <title>Evolution of Trichinella species and genotypes.</title>
        <authorList>
            <person name="Korhonen P.K."/>
            <person name="Edoardo P."/>
            <person name="Giuseppe L.R."/>
            <person name="Gasser R.B."/>
        </authorList>
    </citation>
    <scope>NUCLEOTIDE SEQUENCE [LARGE SCALE GENOMIC DNA]</scope>
    <source>
        <strain evidence="2">ISS1980</strain>
    </source>
</reference>
<accession>A0A0V1NA41</accession>
<evidence type="ECO:0000313" key="2">
    <source>
        <dbReference type="EMBL" id="KRZ80859.1"/>
    </source>
</evidence>
<gene>
    <name evidence="2" type="ORF">T10_2114</name>
</gene>
<keyword evidence="3" id="KW-1185">Reference proteome</keyword>
<evidence type="ECO:0000259" key="1">
    <source>
        <dbReference type="Pfam" id="PF05699"/>
    </source>
</evidence>
<dbReference type="Pfam" id="PF05699">
    <property type="entry name" value="Dimer_Tnp_hAT"/>
    <property type="match status" value="1"/>
</dbReference>
<dbReference type="AlphaFoldDB" id="A0A0V1NA41"/>